<dbReference type="Gene3D" id="2.40.290.10">
    <property type="match status" value="1"/>
</dbReference>
<proteinExistence type="inferred from homology"/>
<dbReference type="PANTHER" id="PTHR41251">
    <property type="entry name" value="NON-HOMOLOGOUS END JOINING PROTEIN KU"/>
    <property type="match status" value="1"/>
</dbReference>
<dbReference type="GO" id="GO:0006303">
    <property type="term" value="P:double-strand break repair via nonhomologous end joining"/>
    <property type="evidence" value="ECO:0007669"/>
    <property type="project" value="UniProtKB-UniRule"/>
</dbReference>
<comment type="caution">
    <text evidence="5">The sequence shown here is derived from an EMBL/GenBank/DDBJ whole genome shotgun (WGS) entry which is preliminary data.</text>
</comment>
<dbReference type="STRING" id="1752398.A8M32_01390"/>
<evidence type="ECO:0000259" key="4">
    <source>
        <dbReference type="SMART" id="SM00559"/>
    </source>
</evidence>
<dbReference type="HAMAP" id="MF_01875">
    <property type="entry name" value="Prokaryotic_Ku"/>
    <property type="match status" value="1"/>
</dbReference>
<comment type="subunit">
    <text evidence="2">Homodimer. Interacts with LigD.</text>
</comment>
<dbReference type="PANTHER" id="PTHR41251:SF1">
    <property type="entry name" value="NON-HOMOLOGOUS END JOINING PROTEIN KU"/>
    <property type="match status" value="1"/>
</dbReference>
<keyword evidence="2" id="KW-0234">DNA repair</keyword>
<dbReference type="InterPro" id="IPR016194">
    <property type="entry name" value="SPOC-like_C_dom_sf"/>
</dbReference>
<keyword evidence="6" id="KW-1185">Reference proteome</keyword>
<comment type="function">
    <text evidence="2">With LigD forms a non-homologous end joining (NHEJ) DNA repair enzyme, which repairs dsDNA breaks with reduced fidelity. Binds linear dsDNA with 5'- and 3'- overhangs but not closed circular dsDNA nor ssDNA. Recruits and stimulates the ligase activity of LigD.</text>
</comment>
<evidence type="ECO:0000256" key="2">
    <source>
        <dbReference type="HAMAP-Rule" id="MF_01875"/>
    </source>
</evidence>
<feature type="domain" description="Ku" evidence="4">
    <location>
        <begin position="53"/>
        <end position="183"/>
    </location>
</feature>
<dbReference type="Pfam" id="PF02735">
    <property type="entry name" value="Ku"/>
    <property type="match status" value="1"/>
</dbReference>
<protein>
    <recommendedName>
        <fullName evidence="2">Non-homologous end joining protein Ku</fullName>
    </recommendedName>
</protein>
<dbReference type="GO" id="GO:0006310">
    <property type="term" value="P:DNA recombination"/>
    <property type="evidence" value="ECO:0007669"/>
    <property type="project" value="UniProtKB-KW"/>
</dbReference>
<dbReference type="InterPro" id="IPR009187">
    <property type="entry name" value="Prok_Ku"/>
</dbReference>
<comment type="similarity">
    <text evidence="2">Belongs to the prokaryotic Ku family.</text>
</comment>
<dbReference type="NCBIfam" id="TIGR02772">
    <property type="entry name" value="Ku_bact"/>
    <property type="match status" value="1"/>
</dbReference>
<evidence type="ECO:0000256" key="1">
    <source>
        <dbReference type="ARBA" id="ARBA00023125"/>
    </source>
</evidence>
<dbReference type="EMBL" id="LYBW01000032">
    <property type="protein sequence ID" value="ODR93151.1"/>
    <property type="molecule type" value="Genomic_DNA"/>
</dbReference>
<keyword evidence="2" id="KW-0227">DNA damage</keyword>
<evidence type="ECO:0000256" key="3">
    <source>
        <dbReference type="SAM" id="MobiDB-lite"/>
    </source>
</evidence>
<organism evidence="5 6">
    <name type="scientific">Sinorhizobium alkalisoli</name>
    <dbReference type="NCBI Taxonomy" id="1752398"/>
    <lineage>
        <taxon>Bacteria</taxon>
        <taxon>Pseudomonadati</taxon>
        <taxon>Pseudomonadota</taxon>
        <taxon>Alphaproteobacteria</taxon>
        <taxon>Hyphomicrobiales</taxon>
        <taxon>Rhizobiaceae</taxon>
        <taxon>Sinorhizobium/Ensifer group</taxon>
        <taxon>Sinorhizobium</taxon>
    </lineage>
</organism>
<dbReference type="SUPFAM" id="SSF100939">
    <property type="entry name" value="SPOC domain-like"/>
    <property type="match status" value="1"/>
</dbReference>
<accession>A0A1E3VIQ4</accession>
<dbReference type="OrthoDB" id="9780854at2"/>
<keyword evidence="2" id="KW-0233">DNA recombination</keyword>
<dbReference type="RefSeq" id="WP_069456620.1">
    <property type="nucleotide sequence ID" value="NZ_LYBW01000032.1"/>
</dbReference>
<feature type="compositionally biased region" description="Basic residues" evidence="3">
    <location>
        <begin position="225"/>
        <end position="237"/>
    </location>
</feature>
<evidence type="ECO:0000313" key="5">
    <source>
        <dbReference type="EMBL" id="ODR93151.1"/>
    </source>
</evidence>
<dbReference type="Proteomes" id="UP000094342">
    <property type="component" value="Unassembled WGS sequence"/>
</dbReference>
<dbReference type="GO" id="GO:0003690">
    <property type="term" value="F:double-stranded DNA binding"/>
    <property type="evidence" value="ECO:0007669"/>
    <property type="project" value="UniProtKB-UniRule"/>
</dbReference>
<dbReference type="InterPro" id="IPR006164">
    <property type="entry name" value="DNA_bd_Ku70/Ku80"/>
</dbReference>
<name>A0A1E3VIQ4_9HYPH</name>
<dbReference type="SMART" id="SM00559">
    <property type="entry name" value="Ku78"/>
    <property type="match status" value="1"/>
</dbReference>
<gene>
    <name evidence="2" type="primary">ku</name>
    <name evidence="5" type="ORF">A8M32_01390</name>
</gene>
<evidence type="ECO:0000313" key="6">
    <source>
        <dbReference type="Proteomes" id="UP000094342"/>
    </source>
</evidence>
<dbReference type="PIRSF" id="PIRSF006493">
    <property type="entry name" value="Prok_Ku"/>
    <property type="match status" value="1"/>
</dbReference>
<sequence>MAPRPYWKGYLKLSLVTCPVSLTPATTEANKVRFQTINKATGNPVRSRYVDAETNKPVEDEVRGYETEPDKHVIIEDEELEAVALESTRTIDIDRFVPADSIEWIWYDSPYYLMPDDEVAQEAFAVIREAMAKTGTVGISRLVLSRRERAVMLEPRGKGIVLWTLRYGDEVRDPEDAFKDIDGAKSDPKLLSMITTVIEDMTTPWSGSLVRDPVQERLQEIIESKRKKQAKKPRKTAKGSEPEPPNNVVNIMDALKRSISQEKKKKS</sequence>
<dbReference type="CDD" id="cd00789">
    <property type="entry name" value="KU_like"/>
    <property type="match status" value="1"/>
</dbReference>
<dbReference type="AlphaFoldDB" id="A0A1E3VIQ4"/>
<reference evidence="6" key="1">
    <citation type="submission" date="2016-05" db="EMBL/GenBank/DDBJ databases">
        <authorList>
            <person name="Li Y."/>
        </authorList>
    </citation>
    <scope>NUCLEOTIDE SEQUENCE [LARGE SCALE GENOMIC DNA]</scope>
    <source>
        <strain evidence="6">YIC4027</strain>
    </source>
</reference>
<feature type="region of interest" description="Disordered" evidence="3">
    <location>
        <begin position="223"/>
        <end position="250"/>
    </location>
</feature>
<keyword evidence="1 2" id="KW-0238">DNA-binding</keyword>